<evidence type="ECO:0000256" key="1">
    <source>
        <dbReference type="SAM" id="Phobius"/>
    </source>
</evidence>
<evidence type="ECO:0000313" key="2">
    <source>
        <dbReference type="EMBL" id="SDG44697.1"/>
    </source>
</evidence>
<protein>
    <submittedName>
        <fullName evidence="2">Energy-coupling factor transport system substrate-specific component</fullName>
    </submittedName>
</protein>
<dbReference type="OrthoDB" id="9781459at2"/>
<dbReference type="EMBL" id="FNCK01000009">
    <property type="protein sequence ID" value="SDG44697.1"/>
    <property type="molecule type" value="Genomic_DNA"/>
</dbReference>
<feature type="transmembrane region" description="Helical" evidence="1">
    <location>
        <begin position="65"/>
        <end position="82"/>
    </location>
</feature>
<keyword evidence="1" id="KW-0472">Membrane</keyword>
<dbReference type="Pfam" id="PF09605">
    <property type="entry name" value="Trep_Strep"/>
    <property type="match status" value="1"/>
</dbReference>
<feature type="transmembrane region" description="Helical" evidence="1">
    <location>
        <begin position="154"/>
        <end position="180"/>
    </location>
</feature>
<keyword evidence="3" id="KW-1185">Reference proteome</keyword>
<organism evidence="2 3">
    <name type="scientific">Facklamia miroungae</name>
    <dbReference type="NCBI Taxonomy" id="120956"/>
    <lineage>
        <taxon>Bacteria</taxon>
        <taxon>Bacillati</taxon>
        <taxon>Bacillota</taxon>
        <taxon>Bacilli</taxon>
        <taxon>Lactobacillales</taxon>
        <taxon>Aerococcaceae</taxon>
        <taxon>Facklamia</taxon>
    </lineage>
</organism>
<name>A0A1G7UB60_9LACT</name>
<dbReference type="AlphaFoldDB" id="A0A1G7UB60"/>
<accession>A0A1G7UB60</accession>
<feature type="transmembrane region" description="Helical" evidence="1">
    <location>
        <begin position="12"/>
        <end position="33"/>
    </location>
</feature>
<sequence length="194" mass="21623">MNINKITIKDLVMTGVFAALYFILSWIVGMPLGTLVVTYLAYPFCYALVGGIVTMFFMAKCPKRWLTLIFTILPGIIFLMMGMPPITIVNYLICAILAELARWKSGFKAIKGMKLSHMFISFASMNTFLLIFTAKDLYYQMAVGTMGKAYANAIINLPLWSLFALYASVIIGAIFGGQLGEKVLNKHFKRVGID</sequence>
<feature type="transmembrane region" description="Helical" evidence="1">
    <location>
        <begin position="115"/>
        <end position="134"/>
    </location>
</feature>
<reference evidence="2 3" key="1">
    <citation type="submission" date="2016-10" db="EMBL/GenBank/DDBJ databases">
        <authorList>
            <person name="de Groot N.N."/>
        </authorList>
    </citation>
    <scope>NUCLEOTIDE SEQUENCE [LARGE SCALE GENOMIC DNA]</scope>
    <source>
        <strain evidence="2 3">ATCC BAA-466</strain>
    </source>
</reference>
<dbReference type="RefSeq" id="WP_090290272.1">
    <property type="nucleotide sequence ID" value="NZ_FNCK01000009.1"/>
</dbReference>
<proteinExistence type="predicted"/>
<dbReference type="STRING" id="120956.SAMN05421791_10925"/>
<dbReference type="InterPro" id="IPR011733">
    <property type="entry name" value="CHP02185_IM"/>
</dbReference>
<feature type="transmembrane region" description="Helical" evidence="1">
    <location>
        <begin position="39"/>
        <end position="58"/>
    </location>
</feature>
<dbReference type="NCBIfam" id="TIGR02185">
    <property type="entry name" value="Trep_Strep"/>
    <property type="match status" value="1"/>
</dbReference>
<gene>
    <name evidence="2" type="ORF">SAMN05421791_10925</name>
</gene>
<dbReference type="Proteomes" id="UP000199708">
    <property type="component" value="Unassembled WGS sequence"/>
</dbReference>
<evidence type="ECO:0000313" key="3">
    <source>
        <dbReference type="Proteomes" id="UP000199708"/>
    </source>
</evidence>
<keyword evidence="1" id="KW-1133">Transmembrane helix</keyword>
<keyword evidence="1" id="KW-0812">Transmembrane</keyword>